<evidence type="ECO:0000313" key="1">
    <source>
        <dbReference type="EMBL" id="MBC6681238.1"/>
    </source>
</evidence>
<evidence type="ECO:0000313" key="2">
    <source>
        <dbReference type="Proteomes" id="UP000602647"/>
    </source>
</evidence>
<protein>
    <submittedName>
        <fullName evidence="1">Class I SAM-dependent methyltransferase</fullName>
    </submittedName>
</protein>
<dbReference type="CDD" id="cd02440">
    <property type="entry name" value="AdoMet_MTases"/>
    <property type="match status" value="1"/>
</dbReference>
<dbReference type="AlphaFoldDB" id="A0A923SXD4"/>
<dbReference type="RefSeq" id="WP_187304333.1">
    <property type="nucleotide sequence ID" value="NZ_JACRYT010000029.1"/>
</dbReference>
<dbReference type="InterPro" id="IPR010719">
    <property type="entry name" value="MnmM_MeTrfase"/>
</dbReference>
<dbReference type="GO" id="GO:0008168">
    <property type="term" value="F:methyltransferase activity"/>
    <property type="evidence" value="ECO:0007669"/>
    <property type="project" value="UniProtKB-KW"/>
</dbReference>
<gene>
    <name evidence="1" type="ORF">H9L42_15575</name>
</gene>
<keyword evidence="1" id="KW-0489">Methyltransferase</keyword>
<name>A0A923SXD4_9FIRM</name>
<keyword evidence="1" id="KW-0808">Transferase</keyword>
<dbReference type="Gene3D" id="3.40.50.150">
    <property type="entry name" value="Vaccinia Virus protein VP39"/>
    <property type="match status" value="1"/>
</dbReference>
<sequence>MGNIIRSCTQTVLLFVSQYLSPGDTVIDATCGNGHDTVALAKMGAGTIYAFDIQNTAIEQTRAALERAQLYSENIHLIADGHENMRQHVKEKVSVILFNLGYLPSSSKEITTKKETTVKAVSEALKLLKKDGLLCITLYSGHPGGEEEKQAVLRFARMLDPKIWHVAFIRMLNQPNQPPEILLITLKRGVQFEEDKNCMYTGAGQPQ</sequence>
<keyword evidence="2" id="KW-1185">Reference proteome</keyword>
<dbReference type="PANTHER" id="PTHR35276:SF1">
    <property type="entry name" value="TRNA (MNM(5)S(2)U34)-METHYLTRANSFERASE, CHLOROPLASTIC"/>
    <property type="match status" value="1"/>
</dbReference>
<dbReference type="GO" id="GO:0032259">
    <property type="term" value="P:methylation"/>
    <property type="evidence" value="ECO:0007669"/>
    <property type="project" value="UniProtKB-KW"/>
</dbReference>
<organism evidence="1 2">
    <name type="scientific">Zhenpiania hominis</name>
    <dbReference type="NCBI Taxonomy" id="2763644"/>
    <lineage>
        <taxon>Bacteria</taxon>
        <taxon>Bacillati</taxon>
        <taxon>Bacillota</taxon>
        <taxon>Clostridia</taxon>
        <taxon>Peptostreptococcales</taxon>
        <taxon>Anaerovoracaceae</taxon>
        <taxon>Zhenpiania</taxon>
    </lineage>
</organism>
<reference evidence="1" key="1">
    <citation type="submission" date="2020-08" db="EMBL/GenBank/DDBJ databases">
        <title>Genome public.</title>
        <authorList>
            <person name="Liu C."/>
            <person name="Sun Q."/>
        </authorList>
    </citation>
    <scope>NUCLEOTIDE SEQUENCE</scope>
    <source>
        <strain evidence="1">BX12</strain>
    </source>
</reference>
<accession>A0A923SXD4</accession>
<dbReference type="InterPro" id="IPR029063">
    <property type="entry name" value="SAM-dependent_MTases_sf"/>
</dbReference>
<dbReference type="Proteomes" id="UP000602647">
    <property type="component" value="Unassembled WGS sequence"/>
</dbReference>
<dbReference type="PANTHER" id="PTHR35276">
    <property type="entry name" value="S-ADENOSYL-L-METHIONINE-DEPENDENT METHYLTRANSFERASES SUPERFAMILY PROTEIN"/>
    <property type="match status" value="1"/>
</dbReference>
<dbReference type="SUPFAM" id="SSF53335">
    <property type="entry name" value="S-adenosyl-L-methionine-dependent methyltransferases"/>
    <property type="match status" value="1"/>
</dbReference>
<dbReference type="EMBL" id="JACRYT010000029">
    <property type="protein sequence ID" value="MBC6681238.1"/>
    <property type="molecule type" value="Genomic_DNA"/>
</dbReference>
<dbReference type="Pfam" id="PF06962">
    <property type="entry name" value="rRNA_methylase"/>
    <property type="match status" value="1"/>
</dbReference>
<proteinExistence type="predicted"/>
<comment type="caution">
    <text evidence="1">The sequence shown here is derived from an EMBL/GenBank/DDBJ whole genome shotgun (WGS) entry which is preliminary data.</text>
</comment>